<evidence type="ECO:0000313" key="2">
    <source>
        <dbReference type="EMBL" id="CAR67316.1"/>
    </source>
</evidence>
<dbReference type="Gene3D" id="2.40.110.10">
    <property type="entry name" value="Butyryl-CoA Dehydrogenase, subunit A, domain 2"/>
    <property type="match status" value="1"/>
</dbReference>
<accession>B6VMD6</accession>
<sequence length="360" mass="40319">MRVVWVFRGELEMTDIVEEIRKSSEKCQNLTPEGVKKLLLDSGAASQCLRLAAQSNIEGLCQVGNTIREVSSWLPSIGIALTMHNHIVLACAKFPDIFEDNNKLLNEVMASEVLVASAFAEGLPGTNIFAPSLKMHSKEGKLFVNGSKKPCSLSSIADYYVLSVSDTDNDNEMRVVLVSKSAQNINVIPFWRLKVLFESDNQEVKFSDTEVSPQLLSRYKGIEQQVVLSYGLSLFNYFAANTYSGILNGLARFIPGRVAEQQSIKYTLIQADYKINAILGQMLTIAHDAYRDENAIRNILALRYTLEKILEETASFILRCCGGIQVMTMPEIMNFYSAIQLFKFHPIGEFQMVSQIMQQI</sequence>
<dbReference type="EMBL" id="FM162591">
    <property type="protein sequence ID" value="CAQ82518.1"/>
    <property type="molecule type" value="Genomic_DNA"/>
</dbReference>
<dbReference type="KEGG" id="pay:PAU_00425"/>
<reference evidence="2" key="3">
    <citation type="submission" date="2008-09" db="EMBL/GenBank/DDBJ databases">
        <authorList>
            <person name="Thomson N.R."/>
        </authorList>
    </citation>
    <scope>NUCLEOTIDE SEQUENCE</scope>
    <source>
        <strain evidence="2">ATCC 43949</strain>
    </source>
</reference>
<dbReference type="SUPFAM" id="SSF56645">
    <property type="entry name" value="Acyl-CoA dehydrogenase NM domain-like"/>
    <property type="match status" value="1"/>
</dbReference>
<reference evidence="2" key="1">
    <citation type="journal article" date="2008" name="Proc. Natl. Acad. Sci. U.S.A.">
        <title>Rapid virulence annotation (RVA): identification of virulence factors using a bacterial genome library and multiple invertebrate hosts.</title>
        <authorList>
            <person name="Waterfield N.R."/>
            <person name="Sanchez-Contreras M."/>
            <person name="Eleftherianos I."/>
            <person name="Dowling A."/>
            <person name="Wilkinson P."/>
            <person name="Parkhill J."/>
            <person name="Thomson N."/>
            <person name="Reynolds S.E."/>
            <person name="Bode H.B."/>
            <person name="Dorus S."/>
            <person name="Ffrench-Constant R.H."/>
        </authorList>
    </citation>
    <scope>NUCLEOTIDE SEQUENCE</scope>
    <source>
        <strain evidence="2">ATCC 43949</strain>
    </source>
</reference>
<dbReference type="Proteomes" id="UP000002747">
    <property type="component" value="Chromosome"/>
</dbReference>
<reference evidence="1 3" key="4">
    <citation type="journal article" date="2009" name="BMC Genomics">
        <title>Comparative genomics of the emerging human pathogen Photorhabdus asymbiotica with the insect pathogen Photorhabdus luminescens.</title>
        <authorList>
            <person name="Wilkinson P."/>
            <person name="Waterfield N.R."/>
            <person name="Crossman L."/>
            <person name="Corton C."/>
            <person name="Sanchez-Contreras M."/>
            <person name="Vlisidou I."/>
            <person name="Barron A."/>
            <person name="Bignell A."/>
            <person name="Clark L."/>
            <person name="Ormond D."/>
            <person name="Mayho M."/>
            <person name="Bason N."/>
            <person name="Smith F."/>
            <person name="Simmonds M."/>
            <person name="Churcher C."/>
            <person name="Harris D."/>
            <person name="Thompson N.R."/>
            <person name="Quail M."/>
            <person name="Parkhill J."/>
            <person name="ffrench-Constant R.H."/>
        </authorList>
    </citation>
    <scope>NUCLEOTIDE SEQUENCE [LARGE SCALE GENOMIC DNA]</scope>
    <source>
        <strain evidence="3">ATCC 43949 / 3105-77</strain>
        <strain evidence="1">ATCC43949</strain>
    </source>
</reference>
<dbReference type="InterPro" id="IPR009100">
    <property type="entry name" value="AcylCoA_DH/oxidase_NM_dom_sf"/>
</dbReference>
<organism evidence="2">
    <name type="scientific">Photorhabdus asymbiotica subsp. asymbiotica (strain ATCC 43949 / 3105-77)</name>
    <name type="common">Xenorhabdus luminescens (strain 2)</name>
    <dbReference type="NCBI Taxonomy" id="553480"/>
    <lineage>
        <taxon>Bacteria</taxon>
        <taxon>Pseudomonadati</taxon>
        <taxon>Pseudomonadota</taxon>
        <taxon>Gammaproteobacteria</taxon>
        <taxon>Enterobacterales</taxon>
        <taxon>Morganellaceae</taxon>
        <taxon>Photorhabdus</taxon>
    </lineage>
</organism>
<dbReference type="STRING" id="291112.PAU_00425"/>
<dbReference type="eggNOG" id="COG1960">
    <property type="taxonomic scope" value="Bacteria"/>
</dbReference>
<dbReference type="AlphaFoldDB" id="B6VMD6"/>
<evidence type="ECO:0008006" key="4">
    <source>
        <dbReference type="Google" id="ProtNLM"/>
    </source>
</evidence>
<accession>C7BJ14</accession>
<evidence type="ECO:0000313" key="3">
    <source>
        <dbReference type="Proteomes" id="UP000002747"/>
    </source>
</evidence>
<evidence type="ECO:0000313" key="1">
    <source>
        <dbReference type="EMBL" id="CAQ82518.1"/>
    </source>
</evidence>
<protein>
    <recommendedName>
        <fullName evidence="4">Acyl-CoA dehydrogenase</fullName>
    </recommendedName>
</protein>
<dbReference type="GO" id="GO:0016627">
    <property type="term" value="F:oxidoreductase activity, acting on the CH-CH group of donors"/>
    <property type="evidence" value="ECO:0007669"/>
    <property type="project" value="InterPro"/>
</dbReference>
<gene>
    <name evidence="1" type="ordered locus">PAU_00425</name>
    <name evidence="2" type="ORF">PA-RVA12-2464</name>
</gene>
<proteinExistence type="predicted"/>
<name>B6VMD6_PHOAA</name>
<dbReference type="InterPro" id="IPR046373">
    <property type="entry name" value="Acyl-CoA_Oxase/DH_mid-dom_sf"/>
</dbReference>
<dbReference type="EMBL" id="FM211054">
    <property type="protein sequence ID" value="CAR67316.1"/>
    <property type="molecule type" value="Genomic_DNA"/>
</dbReference>
<reference evidence="1" key="2">
    <citation type="submission" date="2008-05" db="EMBL/GenBank/DDBJ databases">
        <authorList>
            <person name="Crossman L.C."/>
        </authorList>
    </citation>
    <scope>NUCLEOTIDE SEQUENCE</scope>
    <source>
        <strain evidence="1">ATCC43949</strain>
    </source>
</reference>